<feature type="compositionally biased region" description="Basic residues" evidence="1">
    <location>
        <begin position="520"/>
        <end position="530"/>
    </location>
</feature>
<feature type="region of interest" description="Disordered" evidence="1">
    <location>
        <begin position="208"/>
        <end position="229"/>
    </location>
</feature>
<dbReference type="OrthoDB" id="45168at2759"/>
<reference evidence="2 3" key="1">
    <citation type="submission" date="2019-01" db="EMBL/GenBank/DDBJ databases">
        <authorList>
            <person name="Ferrante I. M."/>
        </authorList>
    </citation>
    <scope>NUCLEOTIDE SEQUENCE [LARGE SCALE GENOMIC DNA]</scope>
    <source>
        <strain evidence="2 3">B856</strain>
    </source>
</reference>
<dbReference type="Gene3D" id="2.60.120.620">
    <property type="entry name" value="q2cbj1_9rhob like domain"/>
    <property type="match status" value="1"/>
</dbReference>
<protein>
    <recommendedName>
        <fullName evidence="4">Phytanoyl-CoA dioxygenase</fullName>
    </recommendedName>
</protein>
<sequence length="530" mass="59229">MSASSKVDCEKEADRIDLASLLTDNKRRVDPDAWMAICPGLSIDLSTPSASGSISRKKSHVCSKKSQTKHKRRREKLIRNGYALVNDSFDVRMVREGIEALHKQHLPATFILLFDESWHLACQSKEVLENASHEKNAFNYDLLAWYIPPGSPGFSPHRDRQPDDAPSTFHSDDQQAKFVTNWIALSDATPENSCLYVIPKPFDPGYTNGDIEKVEDDNESSDAVGGNQITNPLHRALSTKESFQHIRCLPRKAGQSVLFTHRIIHWGSQGDPDSGHEDDDDDGGPSRTSTTASSPRIAISFVASDPDYEAPLLVNHSKYFSSTSTTNDDSDTTVRFPPLHIRLLLVCAQLLIYYQRFDIDKSVIKACYNFCKQHEEELEETYRRKVYVEFVNAMKEQKAQGALENPDRKDKKIFSTNPATAAPTTAKSTSNLHVEIKGTLGDGIIQGDDDDDDDDDEDAMLEEMLNAEEGGYGEFEDDYDEMEGGVELENDDEEDSDDEKEGNFDLFGGGREIDDVASPLKKKAKTSNTL</sequence>
<evidence type="ECO:0000313" key="3">
    <source>
        <dbReference type="Proteomes" id="UP000291116"/>
    </source>
</evidence>
<dbReference type="EMBL" id="CAACVS010000022">
    <property type="protein sequence ID" value="VEU34226.1"/>
    <property type="molecule type" value="Genomic_DNA"/>
</dbReference>
<accession>A0A448YWV1</accession>
<feature type="compositionally biased region" description="Basic residues" evidence="1">
    <location>
        <begin position="55"/>
        <end position="70"/>
    </location>
</feature>
<dbReference type="Pfam" id="PF05721">
    <property type="entry name" value="PhyH"/>
    <property type="match status" value="1"/>
</dbReference>
<dbReference type="AlphaFoldDB" id="A0A448YWV1"/>
<name>A0A448YWV1_9STRA</name>
<feature type="compositionally biased region" description="Low complexity" evidence="1">
    <location>
        <begin position="285"/>
        <end position="295"/>
    </location>
</feature>
<dbReference type="SUPFAM" id="SSF51197">
    <property type="entry name" value="Clavaminate synthase-like"/>
    <property type="match status" value="1"/>
</dbReference>
<evidence type="ECO:0000256" key="1">
    <source>
        <dbReference type="SAM" id="MobiDB-lite"/>
    </source>
</evidence>
<feature type="region of interest" description="Disordered" evidence="1">
    <location>
        <begin position="470"/>
        <end position="530"/>
    </location>
</feature>
<organism evidence="2 3">
    <name type="scientific">Pseudo-nitzschia multistriata</name>
    <dbReference type="NCBI Taxonomy" id="183589"/>
    <lineage>
        <taxon>Eukaryota</taxon>
        <taxon>Sar</taxon>
        <taxon>Stramenopiles</taxon>
        <taxon>Ochrophyta</taxon>
        <taxon>Bacillariophyta</taxon>
        <taxon>Bacillariophyceae</taxon>
        <taxon>Bacillariophycidae</taxon>
        <taxon>Bacillariales</taxon>
        <taxon>Bacillariaceae</taxon>
        <taxon>Pseudo-nitzschia</taxon>
    </lineage>
</organism>
<dbReference type="InterPro" id="IPR008775">
    <property type="entry name" value="Phytyl_CoA_dOase-like"/>
</dbReference>
<evidence type="ECO:0000313" key="2">
    <source>
        <dbReference type="EMBL" id="VEU34226.1"/>
    </source>
</evidence>
<feature type="compositionally biased region" description="Acidic residues" evidence="1">
    <location>
        <begin position="474"/>
        <end position="500"/>
    </location>
</feature>
<keyword evidence="3" id="KW-1185">Reference proteome</keyword>
<feature type="region of interest" description="Disordered" evidence="1">
    <location>
        <begin position="51"/>
        <end position="70"/>
    </location>
</feature>
<gene>
    <name evidence="2" type="ORF">PSNMU_V1.4_AUG-EV-PASAV3_0009260</name>
</gene>
<evidence type="ECO:0008006" key="4">
    <source>
        <dbReference type="Google" id="ProtNLM"/>
    </source>
</evidence>
<proteinExistence type="predicted"/>
<dbReference type="Proteomes" id="UP000291116">
    <property type="component" value="Unassembled WGS sequence"/>
</dbReference>
<feature type="region of interest" description="Disordered" evidence="1">
    <location>
        <begin position="268"/>
        <end position="295"/>
    </location>
</feature>